<evidence type="ECO:0000313" key="2">
    <source>
        <dbReference type="EnsemblMetazoa" id="CapteP203644"/>
    </source>
</evidence>
<dbReference type="EMBL" id="KB311315">
    <property type="protein sequence ID" value="ELT89529.1"/>
    <property type="molecule type" value="Genomic_DNA"/>
</dbReference>
<organism evidence="1">
    <name type="scientific">Capitella teleta</name>
    <name type="common">Polychaete worm</name>
    <dbReference type="NCBI Taxonomy" id="283909"/>
    <lineage>
        <taxon>Eukaryota</taxon>
        <taxon>Metazoa</taxon>
        <taxon>Spiralia</taxon>
        <taxon>Lophotrochozoa</taxon>
        <taxon>Annelida</taxon>
        <taxon>Polychaeta</taxon>
        <taxon>Sedentaria</taxon>
        <taxon>Scolecida</taxon>
        <taxon>Capitellidae</taxon>
        <taxon>Capitella</taxon>
    </lineage>
</organism>
<dbReference type="Proteomes" id="UP000014760">
    <property type="component" value="Unassembled WGS sequence"/>
</dbReference>
<reference evidence="1 3" key="2">
    <citation type="journal article" date="2013" name="Nature">
        <title>Insights into bilaterian evolution from three spiralian genomes.</title>
        <authorList>
            <person name="Simakov O."/>
            <person name="Marletaz F."/>
            <person name="Cho S.J."/>
            <person name="Edsinger-Gonzales E."/>
            <person name="Havlak P."/>
            <person name="Hellsten U."/>
            <person name="Kuo D.H."/>
            <person name="Larsson T."/>
            <person name="Lv J."/>
            <person name="Arendt D."/>
            <person name="Savage R."/>
            <person name="Osoegawa K."/>
            <person name="de Jong P."/>
            <person name="Grimwood J."/>
            <person name="Chapman J.A."/>
            <person name="Shapiro H."/>
            <person name="Aerts A."/>
            <person name="Otillar R.P."/>
            <person name="Terry A.Y."/>
            <person name="Boore J.L."/>
            <person name="Grigoriev I.V."/>
            <person name="Lindberg D.R."/>
            <person name="Seaver E.C."/>
            <person name="Weisblat D.A."/>
            <person name="Putnam N.H."/>
            <person name="Rokhsar D.S."/>
        </authorList>
    </citation>
    <scope>NUCLEOTIDE SEQUENCE</scope>
    <source>
        <strain evidence="1 3">I ESC-2004</strain>
    </source>
</reference>
<dbReference type="HOGENOM" id="CLU_1620609_0_0_1"/>
<dbReference type="OrthoDB" id="8052599at2759"/>
<dbReference type="AlphaFoldDB" id="R7T7A8"/>
<sequence length="164" mass="18614">MASKTKEIFGLGPSLTEIDGLITGPRFPSLRQILRCVMLQMRNDPQLSKWEADNLACNQQAAYTKALIEQGGGDASKVTQFFASADRLRRKTNAQISTQIKQAWEKPPYLSLHWDSKLMCTLTNQYEKEERLMIAVETGTENRSDYITAHNEPIGRMGVQNQHR</sequence>
<name>R7T7A8_CAPTE</name>
<proteinExistence type="predicted"/>
<reference evidence="3" key="1">
    <citation type="submission" date="2012-12" db="EMBL/GenBank/DDBJ databases">
        <authorList>
            <person name="Hellsten U."/>
            <person name="Grimwood J."/>
            <person name="Chapman J.A."/>
            <person name="Shapiro H."/>
            <person name="Aerts A."/>
            <person name="Otillar R.P."/>
            <person name="Terry A.Y."/>
            <person name="Boore J.L."/>
            <person name="Simakov O."/>
            <person name="Marletaz F."/>
            <person name="Cho S.-J."/>
            <person name="Edsinger-Gonzales E."/>
            <person name="Havlak P."/>
            <person name="Kuo D.-H."/>
            <person name="Larsson T."/>
            <person name="Lv J."/>
            <person name="Arendt D."/>
            <person name="Savage R."/>
            <person name="Osoegawa K."/>
            <person name="de Jong P."/>
            <person name="Lindberg D.R."/>
            <person name="Seaver E.C."/>
            <person name="Weisblat D.A."/>
            <person name="Putnam N.H."/>
            <person name="Grigoriev I.V."/>
            <person name="Rokhsar D.S."/>
        </authorList>
    </citation>
    <scope>NUCLEOTIDE SEQUENCE</scope>
    <source>
        <strain evidence="3">I ESC-2004</strain>
    </source>
</reference>
<reference evidence="2" key="3">
    <citation type="submission" date="2015-06" db="UniProtKB">
        <authorList>
            <consortium name="EnsemblMetazoa"/>
        </authorList>
    </citation>
    <scope>IDENTIFICATION</scope>
</reference>
<evidence type="ECO:0000313" key="1">
    <source>
        <dbReference type="EMBL" id="ELT89529.1"/>
    </source>
</evidence>
<keyword evidence="3" id="KW-1185">Reference proteome</keyword>
<evidence type="ECO:0000313" key="3">
    <source>
        <dbReference type="Proteomes" id="UP000014760"/>
    </source>
</evidence>
<gene>
    <name evidence="1" type="ORF">CAPTEDRAFT_203644</name>
</gene>
<protein>
    <submittedName>
        <fullName evidence="1 2">Uncharacterized protein</fullName>
    </submittedName>
</protein>
<dbReference type="EnsemblMetazoa" id="CapteT203644">
    <property type="protein sequence ID" value="CapteP203644"/>
    <property type="gene ID" value="CapteG203644"/>
</dbReference>
<accession>R7T7A8</accession>
<dbReference type="EMBL" id="AMQN01014804">
    <property type="status" value="NOT_ANNOTATED_CDS"/>
    <property type="molecule type" value="Genomic_DNA"/>
</dbReference>